<dbReference type="GO" id="GO:0030313">
    <property type="term" value="C:cell envelope"/>
    <property type="evidence" value="ECO:0007669"/>
    <property type="project" value="UniProtKB-SubCell"/>
</dbReference>
<dbReference type="CDD" id="cd02966">
    <property type="entry name" value="TlpA_like_family"/>
    <property type="match status" value="1"/>
</dbReference>
<dbReference type="InterPro" id="IPR036249">
    <property type="entry name" value="Thioredoxin-like_sf"/>
</dbReference>
<comment type="subcellular location">
    <subcellularLocation>
        <location evidence="1">Cell envelope</location>
    </subcellularLocation>
</comment>
<evidence type="ECO:0000313" key="6">
    <source>
        <dbReference type="Proteomes" id="UP000199662"/>
    </source>
</evidence>
<dbReference type="GO" id="GO:0016491">
    <property type="term" value="F:oxidoreductase activity"/>
    <property type="evidence" value="ECO:0007669"/>
    <property type="project" value="InterPro"/>
</dbReference>
<keyword evidence="3" id="KW-1133">Transmembrane helix</keyword>
<sequence length="174" mass="19385">MRKYWITAFFVLGIFMIGIIGYNFMANQNQTTAKEKVQGVNTGNVIPEFTLTGLDGKKVTVGKDKKVAVINFWATWCPPCRAEFPELVSFAQKNKDTVQFYSVNLQEDEPKISAFFNMGGYSLPVLMDADGQVAKLFRITAIPTTIVVDADGIIRYRKSGGVTANELETIIKKL</sequence>
<evidence type="ECO:0000256" key="2">
    <source>
        <dbReference type="ARBA" id="ARBA00022748"/>
    </source>
</evidence>
<evidence type="ECO:0000256" key="3">
    <source>
        <dbReference type="SAM" id="Phobius"/>
    </source>
</evidence>
<dbReference type="STRING" id="84035.SAMN05660742_11795"/>
<dbReference type="PROSITE" id="PS51352">
    <property type="entry name" value="THIOREDOXIN_2"/>
    <property type="match status" value="1"/>
</dbReference>
<dbReference type="GO" id="GO:0016853">
    <property type="term" value="F:isomerase activity"/>
    <property type="evidence" value="ECO:0007669"/>
    <property type="project" value="UniProtKB-KW"/>
</dbReference>
<feature type="domain" description="Thioredoxin" evidence="4">
    <location>
        <begin position="40"/>
        <end position="174"/>
    </location>
</feature>
<keyword evidence="5" id="KW-0413">Isomerase</keyword>
<dbReference type="Proteomes" id="UP000199662">
    <property type="component" value="Unassembled WGS sequence"/>
</dbReference>
<evidence type="ECO:0000259" key="4">
    <source>
        <dbReference type="PROSITE" id="PS51352"/>
    </source>
</evidence>
<dbReference type="PROSITE" id="PS00194">
    <property type="entry name" value="THIOREDOXIN_1"/>
    <property type="match status" value="1"/>
</dbReference>
<keyword evidence="6" id="KW-1185">Reference proteome</keyword>
<dbReference type="Gene3D" id="3.40.30.10">
    <property type="entry name" value="Glutaredoxin"/>
    <property type="match status" value="1"/>
</dbReference>
<keyword evidence="2" id="KW-0201">Cytochrome c-type biogenesis</keyword>
<gene>
    <name evidence="5" type="ORF">SAMN05660742_11795</name>
</gene>
<dbReference type="EMBL" id="FNZK01000017">
    <property type="protein sequence ID" value="SEJ80183.1"/>
    <property type="molecule type" value="Genomic_DNA"/>
</dbReference>
<keyword evidence="3" id="KW-0812">Transmembrane</keyword>
<feature type="transmembrane region" description="Helical" evidence="3">
    <location>
        <begin position="6"/>
        <end position="26"/>
    </location>
</feature>
<keyword evidence="3" id="KW-0472">Membrane</keyword>
<dbReference type="InterPro" id="IPR017937">
    <property type="entry name" value="Thioredoxin_CS"/>
</dbReference>
<dbReference type="Pfam" id="PF08534">
    <property type="entry name" value="Redoxin"/>
    <property type="match status" value="1"/>
</dbReference>
<dbReference type="PANTHER" id="PTHR42852:SF17">
    <property type="entry name" value="THIOREDOXIN-LIKE PROTEIN HI_1115"/>
    <property type="match status" value="1"/>
</dbReference>
<protein>
    <submittedName>
        <fullName evidence="5">Thiol-disulfide isomerase or thioredoxin</fullName>
    </submittedName>
</protein>
<evidence type="ECO:0000256" key="1">
    <source>
        <dbReference type="ARBA" id="ARBA00004196"/>
    </source>
</evidence>
<dbReference type="GO" id="GO:0017004">
    <property type="term" value="P:cytochrome complex assembly"/>
    <property type="evidence" value="ECO:0007669"/>
    <property type="project" value="UniProtKB-KW"/>
</dbReference>
<dbReference type="InterPro" id="IPR013740">
    <property type="entry name" value="Redoxin"/>
</dbReference>
<reference evidence="5 6" key="1">
    <citation type="submission" date="2016-10" db="EMBL/GenBank/DDBJ databases">
        <authorList>
            <person name="de Groot N.N."/>
        </authorList>
    </citation>
    <scope>NUCLEOTIDE SEQUENCE [LARGE SCALE GENOMIC DNA]</scope>
    <source>
        <strain evidence="5 6">DSM 2179</strain>
    </source>
</reference>
<proteinExistence type="predicted"/>
<dbReference type="SUPFAM" id="SSF52833">
    <property type="entry name" value="Thioredoxin-like"/>
    <property type="match status" value="1"/>
</dbReference>
<accession>A0A1H7BR57</accession>
<dbReference type="AlphaFoldDB" id="A0A1H7BR57"/>
<name>A0A1H7BR57_9FIRM</name>
<dbReference type="InterPro" id="IPR013766">
    <property type="entry name" value="Thioredoxin_domain"/>
</dbReference>
<dbReference type="PANTHER" id="PTHR42852">
    <property type="entry name" value="THIOL:DISULFIDE INTERCHANGE PROTEIN DSBE"/>
    <property type="match status" value="1"/>
</dbReference>
<dbReference type="InterPro" id="IPR050553">
    <property type="entry name" value="Thioredoxin_ResA/DsbE_sf"/>
</dbReference>
<organism evidence="5 6">
    <name type="scientific">Propionispira arboris</name>
    <dbReference type="NCBI Taxonomy" id="84035"/>
    <lineage>
        <taxon>Bacteria</taxon>
        <taxon>Bacillati</taxon>
        <taxon>Bacillota</taxon>
        <taxon>Negativicutes</taxon>
        <taxon>Selenomonadales</taxon>
        <taxon>Selenomonadaceae</taxon>
        <taxon>Propionispira</taxon>
    </lineage>
</organism>
<evidence type="ECO:0000313" key="5">
    <source>
        <dbReference type="EMBL" id="SEJ80183.1"/>
    </source>
</evidence>